<dbReference type="InterPro" id="IPR001633">
    <property type="entry name" value="EAL_dom"/>
</dbReference>
<dbReference type="PANTHER" id="PTHR44757">
    <property type="entry name" value="DIGUANYLATE CYCLASE DGCP"/>
    <property type="match status" value="1"/>
</dbReference>
<dbReference type="OrthoDB" id="23692at2"/>
<feature type="transmembrane region" description="Helical" evidence="1">
    <location>
        <begin position="40"/>
        <end position="59"/>
    </location>
</feature>
<proteinExistence type="predicted"/>
<dbReference type="InterPro" id="IPR035919">
    <property type="entry name" value="EAL_sf"/>
</dbReference>
<dbReference type="RefSeq" id="WP_130100871.1">
    <property type="nucleotide sequence ID" value="NZ_SDWW01000002.1"/>
</dbReference>
<dbReference type="PROSITE" id="PS50887">
    <property type="entry name" value="GGDEF"/>
    <property type="match status" value="1"/>
</dbReference>
<organism evidence="4 5">
    <name type="scientific">Pengzhenrongella frigida</name>
    <dbReference type="NCBI Taxonomy" id="1259133"/>
    <lineage>
        <taxon>Bacteria</taxon>
        <taxon>Bacillati</taxon>
        <taxon>Actinomycetota</taxon>
        <taxon>Actinomycetes</taxon>
        <taxon>Micrococcales</taxon>
        <taxon>Pengzhenrongella</taxon>
    </lineage>
</organism>
<keyword evidence="1" id="KW-1133">Transmembrane helix</keyword>
<evidence type="ECO:0000259" key="2">
    <source>
        <dbReference type="PROSITE" id="PS50883"/>
    </source>
</evidence>
<comment type="caution">
    <text evidence="4">The sequence shown here is derived from an EMBL/GenBank/DDBJ whole genome shotgun (WGS) entry which is preliminary data.</text>
</comment>
<dbReference type="EMBL" id="SDWW01000002">
    <property type="protein sequence ID" value="RYV52881.1"/>
    <property type="molecule type" value="Genomic_DNA"/>
</dbReference>
<feature type="transmembrane region" description="Helical" evidence="1">
    <location>
        <begin position="71"/>
        <end position="91"/>
    </location>
</feature>
<evidence type="ECO:0000259" key="3">
    <source>
        <dbReference type="PROSITE" id="PS50887"/>
    </source>
</evidence>
<dbReference type="InterPro" id="IPR043128">
    <property type="entry name" value="Rev_trsase/Diguanyl_cyclase"/>
</dbReference>
<dbReference type="PROSITE" id="PS50883">
    <property type="entry name" value="EAL"/>
    <property type="match status" value="1"/>
</dbReference>
<name>A0A4Q5N852_9MICO</name>
<dbReference type="InterPro" id="IPR029787">
    <property type="entry name" value="Nucleotide_cyclase"/>
</dbReference>
<feature type="domain" description="EAL" evidence="2">
    <location>
        <begin position="492"/>
        <end position="736"/>
    </location>
</feature>
<evidence type="ECO:0000313" key="5">
    <source>
        <dbReference type="Proteomes" id="UP000293764"/>
    </source>
</evidence>
<evidence type="ECO:0000313" key="4">
    <source>
        <dbReference type="EMBL" id="RYV52881.1"/>
    </source>
</evidence>
<dbReference type="NCBIfam" id="TIGR00254">
    <property type="entry name" value="GGDEF"/>
    <property type="match status" value="1"/>
</dbReference>
<keyword evidence="5" id="KW-1185">Reference proteome</keyword>
<feature type="transmembrane region" description="Helical" evidence="1">
    <location>
        <begin position="6"/>
        <end position="28"/>
    </location>
</feature>
<dbReference type="Proteomes" id="UP000293764">
    <property type="component" value="Unassembled WGS sequence"/>
</dbReference>
<keyword evidence="1" id="KW-0812">Transmembrane</keyword>
<dbReference type="Gene3D" id="3.20.20.450">
    <property type="entry name" value="EAL domain"/>
    <property type="match status" value="1"/>
</dbReference>
<dbReference type="Gene3D" id="3.30.70.270">
    <property type="match status" value="1"/>
</dbReference>
<dbReference type="InterPro" id="IPR000160">
    <property type="entry name" value="GGDEF_dom"/>
</dbReference>
<dbReference type="SUPFAM" id="SSF55073">
    <property type="entry name" value="Nucleotide cyclase"/>
    <property type="match status" value="1"/>
</dbReference>
<dbReference type="SMART" id="SM00052">
    <property type="entry name" value="EAL"/>
    <property type="match status" value="1"/>
</dbReference>
<keyword evidence="1" id="KW-0472">Membrane</keyword>
<protein>
    <submittedName>
        <fullName evidence="4">EAL domain-containing protein</fullName>
    </submittedName>
</protein>
<dbReference type="CDD" id="cd01948">
    <property type="entry name" value="EAL"/>
    <property type="match status" value="1"/>
</dbReference>
<dbReference type="CDD" id="cd01949">
    <property type="entry name" value="GGDEF"/>
    <property type="match status" value="1"/>
</dbReference>
<feature type="transmembrane region" description="Helical" evidence="1">
    <location>
        <begin position="139"/>
        <end position="157"/>
    </location>
</feature>
<reference evidence="4 5" key="1">
    <citation type="submission" date="2019-01" db="EMBL/GenBank/DDBJ databases">
        <title>Novel species of Cellulomonas.</title>
        <authorList>
            <person name="Liu Q."/>
            <person name="Xin Y.-H."/>
        </authorList>
    </citation>
    <scope>NUCLEOTIDE SEQUENCE [LARGE SCALE GENOMIC DNA]</scope>
    <source>
        <strain evidence="4 5">HLT2-17</strain>
    </source>
</reference>
<dbReference type="PANTHER" id="PTHR44757:SF2">
    <property type="entry name" value="BIOFILM ARCHITECTURE MAINTENANCE PROTEIN MBAA"/>
    <property type="match status" value="1"/>
</dbReference>
<accession>A0A4Q5N852</accession>
<dbReference type="InterPro" id="IPR052155">
    <property type="entry name" value="Biofilm_reg_signaling"/>
</dbReference>
<feature type="transmembrane region" description="Helical" evidence="1">
    <location>
        <begin position="169"/>
        <end position="188"/>
    </location>
</feature>
<dbReference type="AlphaFoldDB" id="A0A4Q5N852"/>
<sequence length="751" mass="81345">MESGAGLVAVVAQCAMAGFIGGLCFQHWTAWHDDRGNRGAFWLMLWSAALALLFGVNAVQPALPAGPVDEAALFVRAQLLAAAILLAMPAIRDFTRGRPIRGHLLVAGALFGVRAVLWFTTDLVYTHTAVEGVPQYGPLVAITFFVPAAVVFWYGVVSTMRMPSVRTRYGLQVAGALSIAGLLVSFLLPNGRIAELSTSVWALPLVAYLQAMRILRIRAADAKVLHQHRLRESLADVGRAAWSTSDRLELLELAQTTARRQIGDDSITGSMSALPGGRFSTSFTCPPELLADPSTRDFLDDLSEIVATATERMRLAANLSAAAFTDALTRLPNRHALELHLVHALARAAAAGTRLAVLYCDIDGFKQENDQHGHSWGDELLRRTAGHVRAGPSENHFAARFGGDEFVVVQEDIRSRDGLLALAHRIRTDLDLTGTDQIAPLISVGVAFWEPGDSTGPEELLRQADTAMFEGKRSRVGVVVFDDALRARMRADQNLRRELTDALAGGEFEMYYQAIVDAATLEVVGTEALVRWHHPDGLRMPGYWLGFAEETGLIVPIGRHLVRAARAGAHRLGLPVAVNVAARQLAEPGYVRALREDWGEGDWHLLTLEITESALLQDLAQVIDSLITLRALGVRISIDDFGTGYSSFARLAVLPVDVLKIDQAFVRDLDEPGGVAVVQAIVSLAKAHGLDVVAEGVERIDQFETLVDLGVHKLQGFLIGRPTSAASLPVELTAASFGRVVESRTRRESSA</sequence>
<feature type="transmembrane region" description="Helical" evidence="1">
    <location>
        <begin position="103"/>
        <end position="119"/>
    </location>
</feature>
<gene>
    <name evidence="4" type="ORF">EUA98_01425</name>
</gene>
<dbReference type="SUPFAM" id="SSF141868">
    <property type="entry name" value="EAL domain-like"/>
    <property type="match status" value="1"/>
</dbReference>
<dbReference type="SMART" id="SM00267">
    <property type="entry name" value="GGDEF"/>
    <property type="match status" value="1"/>
</dbReference>
<dbReference type="Pfam" id="PF00990">
    <property type="entry name" value="GGDEF"/>
    <property type="match status" value="1"/>
</dbReference>
<dbReference type="Pfam" id="PF00563">
    <property type="entry name" value="EAL"/>
    <property type="match status" value="1"/>
</dbReference>
<evidence type="ECO:0000256" key="1">
    <source>
        <dbReference type="SAM" id="Phobius"/>
    </source>
</evidence>
<feature type="domain" description="GGDEF" evidence="3">
    <location>
        <begin position="353"/>
        <end position="483"/>
    </location>
</feature>